<evidence type="ECO:0000313" key="2">
    <source>
        <dbReference type="EMBL" id="KAH6595066.1"/>
    </source>
</evidence>
<dbReference type="Pfam" id="PF14033">
    <property type="entry name" value="DUF4246"/>
    <property type="match status" value="2"/>
</dbReference>
<dbReference type="PANTHER" id="PTHR33119">
    <property type="entry name" value="IFI3P"/>
    <property type="match status" value="1"/>
</dbReference>
<gene>
    <name evidence="2" type="ORF">BASA50_006142</name>
</gene>
<keyword evidence="3" id="KW-1185">Reference proteome</keyword>
<accession>A0ABQ8FAU4</accession>
<evidence type="ECO:0000259" key="1">
    <source>
        <dbReference type="Pfam" id="PF14033"/>
    </source>
</evidence>
<dbReference type="Proteomes" id="UP001648503">
    <property type="component" value="Unassembled WGS sequence"/>
</dbReference>
<evidence type="ECO:0000313" key="3">
    <source>
        <dbReference type="Proteomes" id="UP001648503"/>
    </source>
</evidence>
<feature type="domain" description="DUF4246" evidence="1">
    <location>
        <begin position="209"/>
        <end position="292"/>
    </location>
</feature>
<dbReference type="PANTHER" id="PTHR33119:SF1">
    <property type="entry name" value="FE2OG DIOXYGENASE DOMAIN-CONTAINING PROTEIN"/>
    <property type="match status" value="1"/>
</dbReference>
<protein>
    <recommendedName>
        <fullName evidence="1">DUF4246 domain-containing protein</fullName>
    </recommendedName>
</protein>
<name>A0ABQ8FAU4_9FUNG</name>
<dbReference type="InterPro" id="IPR049192">
    <property type="entry name" value="DUF4246_C"/>
</dbReference>
<proteinExistence type="predicted"/>
<dbReference type="EMBL" id="JAFCIX010000314">
    <property type="protein sequence ID" value="KAH6595066.1"/>
    <property type="molecule type" value="Genomic_DNA"/>
</dbReference>
<reference evidence="2 3" key="1">
    <citation type="submission" date="2021-02" db="EMBL/GenBank/DDBJ databases">
        <title>Variation within the Batrachochytrium salamandrivorans European outbreak.</title>
        <authorList>
            <person name="Kelly M."/>
            <person name="Pasmans F."/>
            <person name="Shea T.P."/>
            <person name="Munoz J.F."/>
            <person name="Carranza S."/>
            <person name="Cuomo C.A."/>
            <person name="Martel A."/>
        </authorList>
    </citation>
    <scope>NUCLEOTIDE SEQUENCE [LARGE SCALE GENOMIC DNA]</scope>
    <source>
        <strain evidence="2 3">AMFP18/2</strain>
    </source>
</reference>
<feature type="domain" description="DUF4246" evidence="1">
    <location>
        <begin position="2"/>
        <end position="203"/>
    </location>
</feature>
<comment type="caution">
    <text evidence="2">The sequence shown here is derived from an EMBL/GenBank/DDBJ whole genome shotgun (WGS) entry which is preliminary data.</text>
</comment>
<sequence length="330" mass="37563">MVLDLVHPSLFCLVDGLTCIPSPSLRKQAFSGISWESLQHNQSVAGIPMSNCSSKFPSRRFQWLPSEFYVEKDGHVSINSYINNLNPVWHPDLYKTIASVFECFVPMLENLTGTMRSKYEYIRIDDPSKGYSYHNDYGSYDDLPVTIARPVHVPRMPKSFGGPDTLPLPISLRGRHLQVIVKLASIHLTPDKPRYNGGSWRIEVWYGFVYEQSDYRYWEDVYGISNEETETNQHLGSLNALPGRCIVFPNMLQHKVMPFELADPSKPGVRKILAFFLIDPSKRIVSTAHTPATARLVYCLLERYTHSSKTMGDIIQAYSWNHVTGGSQID</sequence>
<dbReference type="InterPro" id="IPR025340">
    <property type="entry name" value="DUF4246"/>
</dbReference>
<organism evidence="2 3">
    <name type="scientific">Batrachochytrium salamandrivorans</name>
    <dbReference type="NCBI Taxonomy" id="1357716"/>
    <lineage>
        <taxon>Eukaryota</taxon>
        <taxon>Fungi</taxon>
        <taxon>Fungi incertae sedis</taxon>
        <taxon>Chytridiomycota</taxon>
        <taxon>Chytridiomycota incertae sedis</taxon>
        <taxon>Chytridiomycetes</taxon>
        <taxon>Rhizophydiales</taxon>
        <taxon>Rhizophydiales incertae sedis</taxon>
        <taxon>Batrachochytrium</taxon>
    </lineage>
</organism>